<keyword evidence="2 3" id="KW-0812">Transmembrane</keyword>
<dbReference type="AlphaFoldDB" id="A0A074S5K6"/>
<gene>
    <name evidence="3" type="ORF">V565_038930</name>
</gene>
<keyword evidence="4" id="KW-1185">Reference proteome</keyword>
<reference evidence="3 4" key="1">
    <citation type="submission" date="2013-12" db="EMBL/GenBank/DDBJ databases">
        <authorList>
            <person name="Cubeta M."/>
            <person name="Pakala S."/>
            <person name="Fedorova N."/>
            <person name="Thomas E."/>
            <person name="Dean R."/>
            <person name="Jabaji S."/>
            <person name="Neate S."/>
            <person name="Toda T."/>
            <person name="Tavantzis S."/>
            <person name="Vilgalys R."/>
            <person name="Bharathan N."/>
            <person name="Pakala S."/>
            <person name="Losada L.S."/>
            <person name="Zafar N."/>
            <person name="Nierman W."/>
        </authorList>
    </citation>
    <scope>NUCLEOTIDE SEQUENCE [LARGE SCALE GENOMIC DNA]</scope>
    <source>
        <strain evidence="3 4">123E</strain>
    </source>
</reference>
<feature type="compositionally biased region" description="Polar residues" evidence="1">
    <location>
        <begin position="351"/>
        <end position="360"/>
    </location>
</feature>
<dbReference type="EMBL" id="AZST01000084">
    <property type="protein sequence ID" value="KEP52860.1"/>
    <property type="molecule type" value="Genomic_DNA"/>
</dbReference>
<dbReference type="Proteomes" id="UP000027456">
    <property type="component" value="Unassembled WGS sequence"/>
</dbReference>
<comment type="caution">
    <text evidence="3">The sequence shown here is derived from an EMBL/GenBank/DDBJ whole genome shotgun (WGS) entry which is preliminary data.</text>
</comment>
<evidence type="ECO:0000313" key="4">
    <source>
        <dbReference type="Proteomes" id="UP000027456"/>
    </source>
</evidence>
<sequence>MVGNSKNVTIEHNNYRIVYSPVGHCESHHDGVLGGCSSWFNPWTWREAGPFGSVLTYRSTISQYRVKEDPHITLSFSGSVVYLYGAPVAYAARPFAPQHVCIDNACRVIDVEQAYLHPPRGDMESASLSGSPGQGSTVQDITTSMSIPHPELEPVLIWSTTGLNDKIEHTLRLALASLPAADNAEMSIVKIVYTHATYGWGEYPPKPPAPGPDHAFAGPLQPPYAKWVPLAREPLPPTAIDRPPSGQSFLLPIFGSTLLVVCCVLALFLCSCHSKTWETEPLLSVYSPPRSQPLHRPVHSEPGSRPSDQYGSRSVGPNNSRGGPPSVVWVTTGSPPRRPNAADTPPAYSSIIPSGSNGLR</sequence>
<feature type="region of interest" description="Disordered" evidence="1">
    <location>
        <begin position="288"/>
        <end position="360"/>
    </location>
</feature>
<feature type="transmembrane region" description="Helical" evidence="2">
    <location>
        <begin position="249"/>
        <end position="270"/>
    </location>
</feature>
<evidence type="ECO:0000313" key="3">
    <source>
        <dbReference type="EMBL" id="KEP52860.1"/>
    </source>
</evidence>
<protein>
    <submittedName>
        <fullName evidence="3">Putative transmembrane protein</fullName>
    </submittedName>
</protein>
<dbReference type="OrthoDB" id="3265317at2759"/>
<feature type="compositionally biased region" description="Polar residues" evidence="1">
    <location>
        <begin position="306"/>
        <end position="321"/>
    </location>
</feature>
<keyword evidence="2" id="KW-1133">Transmembrane helix</keyword>
<evidence type="ECO:0000256" key="1">
    <source>
        <dbReference type="SAM" id="MobiDB-lite"/>
    </source>
</evidence>
<accession>A0A074S5K6</accession>
<proteinExistence type="predicted"/>
<keyword evidence="2" id="KW-0472">Membrane</keyword>
<organism evidence="3 4">
    <name type="scientific">Rhizoctonia solani 123E</name>
    <dbReference type="NCBI Taxonomy" id="1423351"/>
    <lineage>
        <taxon>Eukaryota</taxon>
        <taxon>Fungi</taxon>
        <taxon>Dikarya</taxon>
        <taxon>Basidiomycota</taxon>
        <taxon>Agaricomycotina</taxon>
        <taxon>Agaricomycetes</taxon>
        <taxon>Cantharellales</taxon>
        <taxon>Ceratobasidiaceae</taxon>
        <taxon>Rhizoctonia</taxon>
    </lineage>
</organism>
<dbReference type="HOGENOM" id="CLU_790314_0_0_1"/>
<evidence type="ECO:0000256" key="2">
    <source>
        <dbReference type="SAM" id="Phobius"/>
    </source>
</evidence>
<name>A0A074S5K6_9AGAM</name>